<dbReference type="AlphaFoldDB" id="A0A8D9HPP6"/>
<accession>A0A8D9HPP6</accession>
<dbReference type="EMBL" id="LS974623">
    <property type="protein sequence ID" value="CAG7903588.1"/>
    <property type="molecule type" value="Genomic_DNA"/>
</dbReference>
<name>A0A8D9HPP6_BRACM</name>
<organism evidence="1 2">
    <name type="scientific">Brassica campestris</name>
    <name type="common">Field mustard</name>
    <dbReference type="NCBI Taxonomy" id="3711"/>
    <lineage>
        <taxon>Eukaryota</taxon>
        <taxon>Viridiplantae</taxon>
        <taxon>Streptophyta</taxon>
        <taxon>Embryophyta</taxon>
        <taxon>Tracheophyta</taxon>
        <taxon>Spermatophyta</taxon>
        <taxon>Magnoliopsida</taxon>
        <taxon>eudicotyledons</taxon>
        <taxon>Gunneridae</taxon>
        <taxon>Pentapetalae</taxon>
        <taxon>rosids</taxon>
        <taxon>malvids</taxon>
        <taxon>Brassicales</taxon>
        <taxon>Brassicaceae</taxon>
        <taxon>Brassiceae</taxon>
        <taxon>Brassica</taxon>
    </lineage>
</organism>
<dbReference type="Proteomes" id="UP000694005">
    <property type="component" value="Chromosome A07"/>
</dbReference>
<proteinExistence type="predicted"/>
<reference evidence="1 2" key="1">
    <citation type="submission" date="2021-07" db="EMBL/GenBank/DDBJ databases">
        <authorList>
            <consortium name="Genoscope - CEA"/>
            <person name="William W."/>
        </authorList>
    </citation>
    <scope>NUCLEOTIDE SEQUENCE [LARGE SCALE GENOMIC DNA]</scope>
</reference>
<gene>
    <name evidence="1" type="ORF">BRAPAZ1V2_A07P32320.2</name>
</gene>
<dbReference type="Gramene" id="A07p32320.2_BraZ1">
    <property type="protein sequence ID" value="A07p32320.2_BraZ1.CDS.1"/>
    <property type="gene ID" value="A07g32320.2_BraZ1"/>
</dbReference>
<evidence type="ECO:0000313" key="1">
    <source>
        <dbReference type="EMBL" id="CAG7903588.1"/>
    </source>
</evidence>
<evidence type="ECO:0000313" key="2">
    <source>
        <dbReference type="Proteomes" id="UP000694005"/>
    </source>
</evidence>
<sequence>MNRLVCLPIRFTQITRTGMYNLCFIHCDPDLKNLVVEGKTIWKNAWIIPAFWQLLSF</sequence>
<protein>
    <submittedName>
        <fullName evidence="1">Uncharacterized protein</fullName>
    </submittedName>
</protein>